<dbReference type="GO" id="GO:0004523">
    <property type="term" value="F:RNA-DNA hybrid ribonuclease activity"/>
    <property type="evidence" value="ECO:0007669"/>
    <property type="project" value="InterPro"/>
</dbReference>
<reference evidence="2 3" key="2">
    <citation type="journal article" date="2017" name="Front. Plant Sci.">
        <title>Gene Classification and Mining of Molecular Markers Useful in Red Clover (Trifolium pratense) Breeding.</title>
        <authorList>
            <person name="Istvanek J."/>
            <person name="Dluhosova J."/>
            <person name="Dluhos P."/>
            <person name="Patkova L."/>
            <person name="Nedelnik J."/>
            <person name="Repkova J."/>
        </authorList>
    </citation>
    <scope>NUCLEOTIDE SEQUENCE [LARGE SCALE GENOMIC DNA]</scope>
    <source>
        <strain evidence="3">cv. Tatra</strain>
        <tissue evidence="2">Young leaves</tissue>
    </source>
</reference>
<organism evidence="2 3">
    <name type="scientific">Trifolium pratense</name>
    <name type="common">Red clover</name>
    <dbReference type="NCBI Taxonomy" id="57577"/>
    <lineage>
        <taxon>Eukaryota</taxon>
        <taxon>Viridiplantae</taxon>
        <taxon>Streptophyta</taxon>
        <taxon>Embryophyta</taxon>
        <taxon>Tracheophyta</taxon>
        <taxon>Spermatophyta</taxon>
        <taxon>Magnoliopsida</taxon>
        <taxon>eudicotyledons</taxon>
        <taxon>Gunneridae</taxon>
        <taxon>Pentapetalae</taxon>
        <taxon>rosids</taxon>
        <taxon>fabids</taxon>
        <taxon>Fabales</taxon>
        <taxon>Fabaceae</taxon>
        <taxon>Papilionoideae</taxon>
        <taxon>50 kb inversion clade</taxon>
        <taxon>NPAAA clade</taxon>
        <taxon>Hologalegina</taxon>
        <taxon>IRL clade</taxon>
        <taxon>Trifolieae</taxon>
        <taxon>Trifolium</taxon>
    </lineage>
</organism>
<name>A0A2K3N6V7_TRIPR</name>
<dbReference type="AlphaFoldDB" id="A0A2K3N6V7"/>
<dbReference type="CDD" id="cd06222">
    <property type="entry name" value="RNase_H_like"/>
    <property type="match status" value="1"/>
</dbReference>
<protein>
    <recommendedName>
        <fullName evidence="1">RNase H type-1 domain-containing protein</fullName>
    </recommendedName>
</protein>
<dbReference type="PANTHER" id="PTHR47723">
    <property type="entry name" value="OS05G0353850 PROTEIN"/>
    <property type="match status" value="1"/>
</dbReference>
<dbReference type="InterPro" id="IPR044730">
    <property type="entry name" value="RNase_H-like_dom_plant"/>
</dbReference>
<evidence type="ECO:0000313" key="3">
    <source>
        <dbReference type="Proteomes" id="UP000236291"/>
    </source>
</evidence>
<feature type="domain" description="RNase H type-1" evidence="1">
    <location>
        <begin position="42"/>
        <end position="102"/>
    </location>
</feature>
<evidence type="ECO:0000259" key="1">
    <source>
        <dbReference type="Pfam" id="PF13456"/>
    </source>
</evidence>
<dbReference type="InterPro" id="IPR053151">
    <property type="entry name" value="RNase_H-like"/>
</dbReference>
<dbReference type="PANTHER" id="PTHR47723:SF13">
    <property type="entry name" value="PUTATIVE-RELATED"/>
    <property type="match status" value="1"/>
</dbReference>
<dbReference type="Pfam" id="PF13456">
    <property type="entry name" value="RVT_3"/>
    <property type="match status" value="1"/>
</dbReference>
<reference evidence="2 3" key="1">
    <citation type="journal article" date="2014" name="Am. J. Bot.">
        <title>Genome assembly and annotation for red clover (Trifolium pratense; Fabaceae).</title>
        <authorList>
            <person name="Istvanek J."/>
            <person name="Jaros M."/>
            <person name="Krenek A."/>
            <person name="Repkova J."/>
        </authorList>
    </citation>
    <scope>NUCLEOTIDE SEQUENCE [LARGE SCALE GENOMIC DNA]</scope>
    <source>
        <strain evidence="3">cv. Tatra</strain>
        <tissue evidence="2">Young leaves</tissue>
    </source>
</reference>
<comment type="caution">
    <text evidence="2">The sequence shown here is derived from an EMBL/GenBank/DDBJ whole genome shotgun (WGS) entry which is preliminary data.</text>
</comment>
<accession>A0A2K3N6V7</accession>
<gene>
    <name evidence="2" type="ORF">L195_g022042</name>
</gene>
<dbReference type="InterPro" id="IPR002156">
    <property type="entry name" value="RNaseH_domain"/>
</dbReference>
<dbReference type="GO" id="GO:0003676">
    <property type="term" value="F:nucleic acid binding"/>
    <property type="evidence" value="ECO:0007669"/>
    <property type="project" value="InterPro"/>
</dbReference>
<proteinExistence type="predicted"/>
<dbReference type="EMBL" id="ASHM01017038">
    <property type="protein sequence ID" value="PNX98785.1"/>
    <property type="molecule type" value="Genomic_DNA"/>
</dbReference>
<sequence length="117" mass="12750">MHHGSSVLPFRPWEEAPSVGWIRLNTDGAAKVGAIAGCGGVLRECLKLARLRGVTKIEMHVDSHVVVKTLQSRSVGSPDARILVQSIMKMLALNWEVVIEHTIAKLILGRCVSKFGL</sequence>
<evidence type="ECO:0000313" key="2">
    <source>
        <dbReference type="EMBL" id="PNX98785.1"/>
    </source>
</evidence>
<dbReference type="Proteomes" id="UP000236291">
    <property type="component" value="Unassembled WGS sequence"/>
</dbReference>